<name>A0A6F8T8N0_9GAMM</name>
<reference evidence="1" key="1">
    <citation type="journal article" date="2020" name="Microbiol. Resour. Announc.">
        <title>Complete Genome Sequence of Novel Psychrotolerant Legionella Strain TUM19329, Isolated from Antarctic Lake Sediment.</title>
        <authorList>
            <person name="Shimada S."/>
            <person name="Nakai R."/>
            <person name="Aoki K."/>
            <person name="Shimoeda N."/>
            <person name="Ohno G."/>
            <person name="Miyazaki Y."/>
            <person name="Kudoh S."/>
            <person name="Imura S."/>
            <person name="Watanabe K."/>
            <person name="Ishii Y."/>
            <person name="Tateda K."/>
        </authorList>
    </citation>
    <scope>NUCLEOTIDE SEQUENCE [LARGE SCALE GENOMIC DNA]</scope>
    <source>
        <strain evidence="1">TUM19329</strain>
    </source>
</reference>
<sequence length="70" mass="7706">MNTVTEQHPYQAKIKIGDEIISQTTGDCISDLQIFLIGQCELEKSGAEGEIVEISTGEVVYRCRKQSSGE</sequence>
<dbReference type="AlphaFoldDB" id="A0A6F8T8N0"/>
<dbReference type="Proteomes" id="UP000502894">
    <property type="component" value="Chromosome"/>
</dbReference>
<accession>A0A6F8T8N0</accession>
<dbReference type="EMBL" id="AP022839">
    <property type="protein sequence ID" value="BCA96573.1"/>
    <property type="molecule type" value="Genomic_DNA"/>
</dbReference>
<protein>
    <submittedName>
        <fullName evidence="1">Uncharacterized protein</fullName>
    </submittedName>
</protein>
<proteinExistence type="predicted"/>
<organism evidence="1 2">
    <name type="scientific">Legionella antarctica</name>
    <dbReference type="NCBI Taxonomy" id="2708020"/>
    <lineage>
        <taxon>Bacteria</taxon>
        <taxon>Pseudomonadati</taxon>
        <taxon>Pseudomonadota</taxon>
        <taxon>Gammaproteobacteria</taxon>
        <taxon>Legionellales</taxon>
        <taxon>Legionellaceae</taxon>
        <taxon>Legionella</taxon>
    </lineage>
</organism>
<evidence type="ECO:0000313" key="2">
    <source>
        <dbReference type="Proteomes" id="UP000502894"/>
    </source>
</evidence>
<gene>
    <name evidence="1" type="ORF">TUM19329_29340</name>
</gene>
<evidence type="ECO:0000313" key="1">
    <source>
        <dbReference type="EMBL" id="BCA96573.1"/>
    </source>
</evidence>
<dbReference type="KEGG" id="lant:TUM19329_29340"/>
<keyword evidence="2" id="KW-1185">Reference proteome</keyword>
<dbReference type="RefSeq" id="WP_173237849.1">
    <property type="nucleotide sequence ID" value="NZ_AP022839.1"/>
</dbReference>